<dbReference type="InterPro" id="IPR050904">
    <property type="entry name" value="Adhesion/Biosynth-related"/>
</dbReference>
<dbReference type="GO" id="GO:0005615">
    <property type="term" value="C:extracellular space"/>
    <property type="evidence" value="ECO:0007669"/>
    <property type="project" value="TreeGrafter"/>
</dbReference>
<feature type="domain" description="FAS1" evidence="2">
    <location>
        <begin position="51"/>
        <end position="183"/>
    </location>
</feature>
<dbReference type="Pfam" id="PF02469">
    <property type="entry name" value="Fasciclin"/>
    <property type="match status" value="2"/>
</dbReference>
<reference evidence="3 4" key="1">
    <citation type="submission" date="2019-02" db="EMBL/GenBank/DDBJ databases">
        <title>Deep-cultivation of Planctomycetes and their phenomic and genomic characterization uncovers novel biology.</title>
        <authorList>
            <person name="Wiegand S."/>
            <person name="Jogler M."/>
            <person name="Boedeker C."/>
            <person name="Pinto D."/>
            <person name="Vollmers J."/>
            <person name="Rivas-Marin E."/>
            <person name="Kohn T."/>
            <person name="Peeters S.H."/>
            <person name="Heuer A."/>
            <person name="Rast P."/>
            <person name="Oberbeckmann S."/>
            <person name="Bunk B."/>
            <person name="Jeske O."/>
            <person name="Meyerdierks A."/>
            <person name="Storesund J.E."/>
            <person name="Kallscheuer N."/>
            <person name="Luecker S."/>
            <person name="Lage O.M."/>
            <person name="Pohl T."/>
            <person name="Merkel B.J."/>
            <person name="Hornburger P."/>
            <person name="Mueller R.-W."/>
            <person name="Bruemmer F."/>
            <person name="Labrenz M."/>
            <person name="Spormann A.M."/>
            <person name="Op den Camp H."/>
            <person name="Overmann J."/>
            <person name="Amann R."/>
            <person name="Jetten M.S.M."/>
            <person name="Mascher T."/>
            <person name="Medema M.H."/>
            <person name="Devos D.P."/>
            <person name="Kaster A.-K."/>
            <person name="Ovreas L."/>
            <person name="Rohde M."/>
            <person name="Galperin M.Y."/>
            <person name="Jogler C."/>
        </authorList>
    </citation>
    <scope>NUCLEOTIDE SEQUENCE [LARGE SCALE GENOMIC DNA]</scope>
    <source>
        <strain evidence="3 4">Poly30</strain>
    </source>
</reference>
<dbReference type="SMART" id="SM00554">
    <property type="entry name" value="FAS1"/>
    <property type="match status" value="2"/>
</dbReference>
<feature type="domain" description="FAS1" evidence="2">
    <location>
        <begin position="187"/>
        <end position="320"/>
    </location>
</feature>
<proteinExistence type="predicted"/>
<dbReference type="AlphaFoldDB" id="A0A518EN91"/>
<gene>
    <name evidence="3" type="ORF">Poly30_10530</name>
</gene>
<keyword evidence="4" id="KW-1185">Reference proteome</keyword>
<evidence type="ECO:0000313" key="3">
    <source>
        <dbReference type="EMBL" id="QDV05555.1"/>
    </source>
</evidence>
<organism evidence="3 4">
    <name type="scientific">Saltatorellus ferox</name>
    <dbReference type="NCBI Taxonomy" id="2528018"/>
    <lineage>
        <taxon>Bacteria</taxon>
        <taxon>Pseudomonadati</taxon>
        <taxon>Planctomycetota</taxon>
        <taxon>Planctomycetia</taxon>
        <taxon>Planctomycetia incertae sedis</taxon>
        <taxon>Saltatorellus</taxon>
    </lineage>
</organism>
<dbReference type="Proteomes" id="UP000320390">
    <property type="component" value="Chromosome"/>
</dbReference>
<keyword evidence="1" id="KW-0732">Signal</keyword>
<accession>A0A518EN91</accession>
<dbReference type="PANTHER" id="PTHR10900">
    <property type="entry name" value="PERIOSTIN-RELATED"/>
    <property type="match status" value="1"/>
</dbReference>
<dbReference type="FunFam" id="2.30.180.10:FF:000032">
    <property type="entry name" value="Fasciclin domain-containing protein, putative"/>
    <property type="match status" value="2"/>
</dbReference>
<dbReference type="InterPro" id="IPR036378">
    <property type="entry name" value="FAS1_dom_sf"/>
</dbReference>
<evidence type="ECO:0000256" key="1">
    <source>
        <dbReference type="SAM" id="SignalP"/>
    </source>
</evidence>
<dbReference type="PANTHER" id="PTHR10900:SF77">
    <property type="entry name" value="FI19380P1"/>
    <property type="match status" value="1"/>
</dbReference>
<dbReference type="EMBL" id="CP036434">
    <property type="protein sequence ID" value="QDV05555.1"/>
    <property type="molecule type" value="Genomic_DNA"/>
</dbReference>
<feature type="chain" id="PRO_5021733022" evidence="1">
    <location>
        <begin position="32"/>
        <end position="322"/>
    </location>
</feature>
<evidence type="ECO:0000313" key="4">
    <source>
        <dbReference type="Proteomes" id="UP000320390"/>
    </source>
</evidence>
<dbReference type="SUPFAM" id="SSF82153">
    <property type="entry name" value="FAS1 domain"/>
    <property type="match status" value="2"/>
</dbReference>
<dbReference type="InterPro" id="IPR000782">
    <property type="entry name" value="FAS1_domain"/>
</dbReference>
<dbReference type="PROSITE" id="PS50213">
    <property type="entry name" value="FAS1"/>
    <property type="match status" value="2"/>
</dbReference>
<protein>
    <submittedName>
        <fullName evidence="3">Immunogenic protein MPT70</fullName>
    </submittedName>
</protein>
<name>A0A518EN91_9BACT</name>
<sequence length="322" mass="32761" precursor="true">MITKPTMKTILAISSLAFGAAALASSTPAIGDGPCCGAKTAKAALASNVAEKTIVETAVENGNFKTLASLLGAAELAGALSGEGPFTVLAPTDAAFAKLPKETVEMVTKPENKALLQEILKYHVVSGKAAAKDVVKAKNVTTLNGQRVDIVVEEGTVMIGGAKVTTTDIMCSNGIIHVIDTVMMPETKNIVEVASGAGSFGTLIAAAKAAGLVEALTGGAGPITVFAPTDEAFAALPEGTVAELLKPENKERLAAILKYHVVAGRVFADQAAKLDKAPTLNGKDVTIAITRDGAKVGNANIVKTDIQASNGVIHVIDAVILP</sequence>
<dbReference type="Gene3D" id="2.30.180.10">
    <property type="entry name" value="FAS1 domain"/>
    <property type="match status" value="2"/>
</dbReference>
<evidence type="ECO:0000259" key="2">
    <source>
        <dbReference type="PROSITE" id="PS50213"/>
    </source>
</evidence>
<feature type="signal peptide" evidence="1">
    <location>
        <begin position="1"/>
        <end position="31"/>
    </location>
</feature>